<name>A0A7Y9DZP4_9PSEU</name>
<evidence type="ECO:0000256" key="1">
    <source>
        <dbReference type="ARBA" id="ARBA00004651"/>
    </source>
</evidence>
<dbReference type="EMBL" id="JACCBN010000001">
    <property type="protein sequence ID" value="NYD38444.1"/>
    <property type="molecule type" value="Genomic_DNA"/>
</dbReference>
<keyword evidence="6" id="KW-0769">Symport</keyword>
<dbReference type="InterPro" id="IPR038377">
    <property type="entry name" value="Na/Glc_symporter_sf"/>
</dbReference>
<feature type="transmembrane region" description="Helical" evidence="10">
    <location>
        <begin position="156"/>
        <end position="174"/>
    </location>
</feature>
<dbReference type="GO" id="GO:0015293">
    <property type="term" value="F:symporter activity"/>
    <property type="evidence" value="ECO:0007669"/>
    <property type="project" value="UniProtKB-KW"/>
</dbReference>
<feature type="transmembrane region" description="Helical" evidence="10">
    <location>
        <begin position="303"/>
        <end position="327"/>
    </location>
</feature>
<evidence type="ECO:0000256" key="6">
    <source>
        <dbReference type="ARBA" id="ARBA00022847"/>
    </source>
</evidence>
<keyword evidence="12" id="KW-1185">Reference proteome</keyword>
<evidence type="ECO:0000256" key="4">
    <source>
        <dbReference type="ARBA" id="ARBA00022475"/>
    </source>
</evidence>
<reference evidence="11 12" key="1">
    <citation type="submission" date="2020-07" db="EMBL/GenBank/DDBJ databases">
        <title>Sequencing the genomes of 1000 actinobacteria strains.</title>
        <authorList>
            <person name="Klenk H.-P."/>
        </authorList>
    </citation>
    <scope>NUCLEOTIDE SEQUENCE [LARGE SCALE GENOMIC DNA]</scope>
    <source>
        <strain evidence="11 12">DSM 45772</strain>
    </source>
</reference>
<dbReference type="Gene3D" id="1.20.1730.10">
    <property type="entry name" value="Sodium/glucose cotransporter"/>
    <property type="match status" value="1"/>
</dbReference>
<feature type="transmembrane region" description="Helical" evidence="10">
    <location>
        <begin position="6"/>
        <end position="28"/>
    </location>
</feature>
<comment type="subcellular location">
    <subcellularLocation>
        <location evidence="1">Cell membrane</location>
        <topology evidence="1">Multi-pass membrane protein</topology>
    </subcellularLocation>
</comment>
<evidence type="ECO:0000256" key="8">
    <source>
        <dbReference type="ARBA" id="ARBA00023136"/>
    </source>
</evidence>
<dbReference type="Proteomes" id="UP000535890">
    <property type="component" value="Unassembled WGS sequence"/>
</dbReference>
<feature type="transmembrane region" description="Helical" evidence="10">
    <location>
        <begin position="118"/>
        <end position="136"/>
    </location>
</feature>
<dbReference type="InterPro" id="IPR050277">
    <property type="entry name" value="Sodium:Solute_Symporter"/>
</dbReference>
<evidence type="ECO:0000256" key="2">
    <source>
        <dbReference type="ARBA" id="ARBA00006434"/>
    </source>
</evidence>
<dbReference type="GO" id="GO:0006847">
    <property type="term" value="P:plasma membrane acetate transport"/>
    <property type="evidence" value="ECO:0007669"/>
    <property type="project" value="TreeGrafter"/>
</dbReference>
<dbReference type="GO" id="GO:0015123">
    <property type="term" value="F:acetate transmembrane transporter activity"/>
    <property type="evidence" value="ECO:0007669"/>
    <property type="project" value="TreeGrafter"/>
</dbReference>
<feature type="transmembrane region" description="Helical" evidence="10">
    <location>
        <begin position="487"/>
        <end position="508"/>
    </location>
</feature>
<evidence type="ECO:0000256" key="10">
    <source>
        <dbReference type="SAM" id="Phobius"/>
    </source>
</evidence>
<protein>
    <submittedName>
        <fullName evidence="11">Na+(H+)/acetate symporter ActP</fullName>
    </submittedName>
</protein>
<keyword evidence="5 10" id="KW-0812">Transmembrane</keyword>
<evidence type="ECO:0000256" key="3">
    <source>
        <dbReference type="ARBA" id="ARBA00022448"/>
    </source>
</evidence>
<proteinExistence type="inferred from homology"/>
<gene>
    <name evidence="11" type="ORF">BJ983_004546</name>
</gene>
<evidence type="ECO:0000256" key="7">
    <source>
        <dbReference type="ARBA" id="ARBA00022989"/>
    </source>
</evidence>
<dbReference type="RefSeq" id="WP_179795891.1">
    <property type="nucleotide sequence ID" value="NZ_BAABHP010000006.1"/>
</dbReference>
<organism evidence="11 12">
    <name type="scientific">Actinomycetospora corticicola</name>
    <dbReference type="NCBI Taxonomy" id="663602"/>
    <lineage>
        <taxon>Bacteria</taxon>
        <taxon>Bacillati</taxon>
        <taxon>Actinomycetota</taxon>
        <taxon>Actinomycetes</taxon>
        <taxon>Pseudonocardiales</taxon>
        <taxon>Pseudonocardiaceae</taxon>
        <taxon>Actinomycetospora</taxon>
    </lineage>
</organism>
<dbReference type="AlphaFoldDB" id="A0A7Y9DZP4"/>
<dbReference type="InterPro" id="IPR001734">
    <property type="entry name" value="Na/solute_symporter"/>
</dbReference>
<feature type="transmembrane region" description="Helical" evidence="10">
    <location>
        <begin position="432"/>
        <end position="453"/>
    </location>
</feature>
<evidence type="ECO:0000313" key="12">
    <source>
        <dbReference type="Proteomes" id="UP000535890"/>
    </source>
</evidence>
<feature type="transmembrane region" description="Helical" evidence="10">
    <location>
        <begin position="49"/>
        <end position="72"/>
    </location>
</feature>
<accession>A0A7Y9DZP4</accession>
<feature type="transmembrane region" description="Helical" evidence="10">
    <location>
        <begin position="186"/>
        <end position="205"/>
    </location>
</feature>
<evidence type="ECO:0000256" key="9">
    <source>
        <dbReference type="RuleBase" id="RU362091"/>
    </source>
</evidence>
<keyword evidence="8 10" id="KW-0472">Membrane</keyword>
<evidence type="ECO:0000256" key="5">
    <source>
        <dbReference type="ARBA" id="ARBA00022692"/>
    </source>
</evidence>
<dbReference type="GO" id="GO:0005886">
    <property type="term" value="C:plasma membrane"/>
    <property type="evidence" value="ECO:0007669"/>
    <property type="project" value="UniProtKB-SubCell"/>
</dbReference>
<dbReference type="PROSITE" id="PS50283">
    <property type="entry name" value="NA_SOLUT_SYMP_3"/>
    <property type="match status" value="1"/>
</dbReference>
<comment type="caution">
    <text evidence="11">The sequence shown here is derived from an EMBL/GenBank/DDBJ whole genome shotgun (WGS) entry which is preliminary data.</text>
</comment>
<evidence type="ECO:0000313" key="11">
    <source>
        <dbReference type="EMBL" id="NYD38444.1"/>
    </source>
</evidence>
<comment type="similarity">
    <text evidence="2 9">Belongs to the sodium:solute symporter (SSF) (TC 2.A.21) family.</text>
</comment>
<dbReference type="PANTHER" id="PTHR48086:SF6">
    <property type="entry name" value="CATION_ACETATE SYMPORTER ACTP"/>
    <property type="match status" value="1"/>
</dbReference>
<dbReference type="Pfam" id="PF00474">
    <property type="entry name" value="SSF"/>
    <property type="match status" value="2"/>
</dbReference>
<feature type="transmembrane region" description="Helical" evidence="10">
    <location>
        <begin position="459"/>
        <end position="480"/>
    </location>
</feature>
<keyword evidence="7 10" id="KW-1133">Transmembrane helix</keyword>
<dbReference type="CDD" id="cd11480">
    <property type="entry name" value="SLC5sbd_u4"/>
    <property type="match status" value="1"/>
</dbReference>
<feature type="transmembrane region" description="Helical" evidence="10">
    <location>
        <begin position="78"/>
        <end position="97"/>
    </location>
</feature>
<dbReference type="PANTHER" id="PTHR48086">
    <property type="entry name" value="SODIUM/PROLINE SYMPORTER-RELATED"/>
    <property type="match status" value="1"/>
</dbReference>
<feature type="transmembrane region" description="Helical" evidence="10">
    <location>
        <begin position="389"/>
        <end position="420"/>
    </location>
</feature>
<keyword evidence="4" id="KW-1003">Cell membrane</keyword>
<feature type="transmembrane region" description="Helical" evidence="10">
    <location>
        <begin position="339"/>
        <end position="359"/>
    </location>
</feature>
<sequence>MTGSDSIVALVLFGLAAVAVIAIGSLGVRVTRSTDDFLAASRTVRSRSNAAAISGQSLSVASYLGIAGIVLSHGVDGLWYPVGFVAGFGVLLLFVAAPLRRSGAYTVPDFAETRLDSTALRTLTTVVVVVIGWLYLIPQLQASGLVLMVVTGAPGWVGVLVVGLAVTAAVTFGGMRSMTLVQAFGFWLKGVALVVPAAVLVAWFLGAGLTAAPDRGGDLVFDRPTTVAIHDPVELTVVAPVTVEIRAADGQRSTASWGPGQQEIPRDTTLVFPPGSRMPVVGEAVAGNRAWDTPFGDGQRGPLWVYSLLLAACLGTAGLPHVLVRYYTNPDGRAARRTTVLVIGLLGFFSIVPIVLGALSRSVAPQLLTAGEGDAVVLLLPSLTIGGPVGAALGGLVAAGIAATLLSVSAGLLLSVAGVLSSDVLPGRLGDFRIAAHVAGVVPIVGALVFARLEFAHAVSLALAVAASTFAPLLLLGIWWRGLTDRGAIAGIAVGGVLSLSASITTLAGVRLEGVVGTLLAQPAAVSVPAAVITMVAVSRATASRIPAQVGRTLLRLHAPERLGLGEMRVGR</sequence>
<keyword evidence="3" id="KW-0813">Transport</keyword>